<comment type="caution">
    <text evidence="3">The sequence shown here is derived from an EMBL/GenBank/DDBJ whole genome shotgun (WGS) entry which is preliminary data.</text>
</comment>
<gene>
    <name evidence="3" type="ORF">GHT06_021411</name>
</gene>
<evidence type="ECO:0000313" key="3">
    <source>
        <dbReference type="EMBL" id="KAI9553497.1"/>
    </source>
</evidence>
<feature type="compositionally biased region" description="Basic and acidic residues" evidence="2">
    <location>
        <begin position="699"/>
        <end position="719"/>
    </location>
</feature>
<dbReference type="AlphaFoldDB" id="A0AAD5KJ22"/>
<reference evidence="3 4" key="1">
    <citation type="submission" date="2022-05" db="EMBL/GenBank/DDBJ databases">
        <title>A multi-omics perspective on studying reproductive biology in Daphnia sinensis.</title>
        <authorList>
            <person name="Jia J."/>
        </authorList>
    </citation>
    <scope>NUCLEOTIDE SEQUENCE [LARGE SCALE GENOMIC DNA]</scope>
    <source>
        <strain evidence="3 4">WSL</strain>
    </source>
</reference>
<feature type="compositionally biased region" description="Basic and acidic residues" evidence="2">
    <location>
        <begin position="23"/>
        <end position="58"/>
    </location>
</feature>
<dbReference type="EMBL" id="WJBH02000009">
    <property type="protein sequence ID" value="KAI9553497.1"/>
    <property type="molecule type" value="Genomic_DNA"/>
</dbReference>
<feature type="region of interest" description="Disordered" evidence="2">
    <location>
        <begin position="1"/>
        <end position="75"/>
    </location>
</feature>
<dbReference type="PANTHER" id="PTHR18937">
    <property type="entry name" value="STRUCTURAL MAINTENANCE OF CHROMOSOMES SMC FAMILY MEMBER"/>
    <property type="match status" value="1"/>
</dbReference>
<feature type="coiled-coil region" evidence="1">
    <location>
        <begin position="829"/>
        <end position="856"/>
    </location>
</feature>
<feature type="compositionally biased region" description="Basic and acidic residues" evidence="2">
    <location>
        <begin position="166"/>
        <end position="184"/>
    </location>
</feature>
<feature type="region of interest" description="Disordered" evidence="2">
    <location>
        <begin position="957"/>
        <end position="993"/>
    </location>
</feature>
<feature type="compositionally biased region" description="Polar residues" evidence="2">
    <location>
        <begin position="751"/>
        <end position="762"/>
    </location>
</feature>
<name>A0AAD5KJ22_9CRUS</name>
<evidence type="ECO:0000256" key="2">
    <source>
        <dbReference type="SAM" id="MobiDB-lite"/>
    </source>
</evidence>
<accession>A0AAD5KJ22</accession>
<keyword evidence="4" id="KW-1185">Reference proteome</keyword>
<protein>
    <submittedName>
        <fullName evidence="3">Uncharacterized protein</fullName>
    </submittedName>
</protein>
<feature type="region of interest" description="Disordered" evidence="2">
    <location>
        <begin position="589"/>
        <end position="609"/>
    </location>
</feature>
<feature type="coiled-coil region" evidence="1">
    <location>
        <begin position="258"/>
        <end position="355"/>
    </location>
</feature>
<dbReference type="Proteomes" id="UP000820818">
    <property type="component" value="Linkage Group LG9"/>
</dbReference>
<feature type="compositionally biased region" description="Low complexity" evidence="2">
    <location>
        <begin position="61"/>
        <end position="75"/>
    </location>
</feature>
<proteinExistence type="predicted"/>
<evidence type="ECO:0000256" key="1">
    <source>
        <dbReference type="SAM" id="Coils"/>
    </source>
</evidence>
<organism evidence="3 4">
    <name type="scientific">Daphnia sinensis</name>
    <dbReference type="NCBI Taxonomy" id="1820382"/>
    <lineage>
        <taxon>Eukaryota</taxon>
        <taxon>Metazoa</taxon>
        <taxon>Ecdysozoa</taxon>
        <taxon>Arthropoda</taxon>
        <taxon>Crustacea</taxon>
        <taxon>Branchiopoda</taxon>
        <taxon>Diplostraca</taxon>
        <taxon>Cladocera</taxon>
        <taxon>Anomopoda</taxon>
        <taxon>Daphniidae</taxon>
        <taxon>Daphnia</taxon>
        <taxon>Daphnia similis group</taxon>
    </lineage>
</organism>
<feature type="region of interest" description="Disordered" evidence="2">
    <location>
        <begin position="697"/>
        <end position="764"/>
    </location>
</feature>
<keyword evidence="1" id="KW-0175">Coiled coil</keyword>
<sequence length="993" mass="113333">MFSFFRKKTASKDSKPEQQPPDVKAEEEDKKIAESNKKRTKNDKKSSKDKKGSFKSETEPVIVSSDNSSASSIVSNKAADNVPLIALIAEDKSPLTLPLIGTSADHVEVVELPLPSDGSFLLQEEPPDEFCEAHEVILPELPIPLVPITLTQPSQLAPADASVSETTKRLAKDLPEQSTKDKQPRRVSFNCKDIVISDPGDVSLTDSAIPDATHVLPITITQRDLDEAAQSPFLSEEASAPLHEISIVQQDGKMSTQEEDQTDLINAMKEQIHRLELELREKTERVEQLEAILADEERQVQLEVIERLEADWNKERELIDNEREEELRLLQEALEEALEEKAEIESKMLRDASRESQLLDDFEWKLGEIEREYKKKLVETEKSAEERFKNEMAMEYQKLVEDKRDIDEKLTEIAHLKSYEAEVIQLRGLVFEQQRVIRTAARQVDHLKETEKILEDDLHRIRMQGCTRKQQQEMEAKWKENSLIEYNRLRAELVASNEEEMLKAIRQVVREKDDQIAAIKKQLDTQQVAMNHQIAELKNSFQQREAKLNKQVEETRAEADRELCELRRQLNKVQDSHVEFMEQLERKHAEELEQRGSSNEESKEALEQSYEEKLQSIEIQHQSQLNALQSLIEEEKQEALTQLGEHYQTQLQSLQEHISDLQRRLTDASKMSSQRQLELDRLQELVLRQEEQLELLQQRSEDRTESNRETSSSRRRGSDDESTASTTESSGEEDYDESTPPNGRGAGDGCSPSTSAAASQDNLRPCPDLDAGILSSTRSAVATHHVDSSEECLSIKIEQFEQMQSTMMCCDDPEHAEAQQMILEMHQVLADRDAELQRLTEEKRFYQLELIHWERNLALQRVGLPLALVPDRLSNESELNPWRGFSAPPVTKPRLPDHLRYPSATAFGGSRAASYELFTPSATSLSPDNQCGRQLFAAQHSSALLTTDEWMSEAGLVPPDVRQPHWPPQQGSHFYYSDDEDDDSNNNGFTTPL</sequence>
<evidence type="ECO:0000313" key="4">
    <source>
        <dbReference type="Proteomes" id="UP000820818"/>
    </source>
</evidence>
<feature type="region of interest" description="Disordered" evidence="2">
    <location>
        <begin position="156"/>
        <end position="185"/>
    </location>
</feature>